<evidence type="ECO:0000313" key="20">
    <source>
        <dbReference type="EMBL" id="PSK53122.1"/>
    </source>
</evidence>
<dbReference type="InterPro" id="IPR001764">
    <property type="entry name" value="Glyco_hydro_3_N"/>
</dbReference>
<evidence type="ECO:0000256" key="15">
    <source>
        <dbReference type="ARBA" id="ARBA00041276"/>
    </source>
</evidence>
<dbReference type="Pfam" id="PF14310">
    <property type="entry name" value="Fn3-like"/>
    <property type="match status" value="1"/>
</dbReference>
<comment type="pathway">
    <text evidence="3">Glycan metabolism; cellulose degradation.</text>
</comment>
<evidence type="ECO:0000256" key="8">
    <source>
        <dbReference type="ARBA" id="ARBA00022801"/>
    </source>
</evidence>
<dbReference type="InterPro" id="IPR002772">
    <property type="entry name" value="Glyco_hydro_3_C"/>
</dbReference>
<keyword evidence="8" id="KW-0378">Hydrolase</keyword>
<evidence type="ECO:0000256" key="3">
    <source>
        <dbReference type="ARBA" id="ARBA00004987"/>
    </source>
</evidence>
<dbReference type="GO" id="GO:0005576">
    <property type="term" value="C:extracellular region"/>
    <property type="evidence" value="ECO:0007669"/>
    <property type="project" value="UniProtKB-SubCell"/>
</dbReference>
<dbReference type="InterPro" id="IPR026891">
    <property type="entry name" value="Fn3-like"/>
</dbReference>
<gene>
    <name evidence="20" type="ORF">B9Z65_3322</name>
</gene>
<evidence type="ECO:0000256" key="14">
    <source>
        <dbReference type="ARBA" id="ARBA00039579"/>
    </source>
</evidence>
<reference evidence="20 21" key="1">
    <citation type="submission" date="2017-05" db="EMBL/GenBank/DDBJ databases">
        <title>Draft genome sequence of Elsinoe australis.</title>
        <authorList>
            <person name="Cheng Q."/>
        </authorList>
    </citation>
    <scope>NUCLEOTIDE SEQUENCE [LARGE SCALE GENOMIC DNA]</scope>
    <source>
        <strain evidence="20 21">NL1</strain>
    </source>
</reference>
<proteinExistence type="inferred from homology"/>
<comment type="catalytic activity">
    <reaction evidence="1">
        <text>Hydrolysis of terminal, non-reducing beta-D-glucosyl residues with release of beta-D-glucose.</text>
        <dbReference type="EC" id="3.2.1.21"/>
    </reaction>
</comment>
<evidence type="ECO:0000313" key="21">
    <source>
        <dbReference type="Proteomes" id="UP000243723"/>
    </source>
</evidence>
<dbReference type="EC" id="3.2.1.21" evidence="5"/>
<dbReference type="InterPro" id="IPR036881">
    <property type="entry name" value="Glyco_hydro_3_C_sf"/>
</dbReference>
<dbReference type="PANTHER" id="PTHR42715">
    <property type="entry name" value="BETA-GLUCOSIDASE"/>
    <property type="match status" value="1"/>
</dbReference>
<dbReference type="Gene3D" id="3.40.50.1700">
    <property type="entry name" value="Glycoside hydrolase family 3 C-terminal domain"/>
    <property type="match status" value="1"/>
</dbReference>
<evidence type="ECO:0000256" key="17">
    <source>
        <dbReference type="ARBA" id="ARBA00041808"/>
    </source>
</evidence>
<evidence type="ECO:0000256" key="18">
    <source>
        <dbReference type="SAM" id="SignalP"/>
    </source>
</evidence>
<feature type="chain" id="PRO_5015158039" description="Probable beta-glucosidase G" evidence="18">
    <location>
        <begin position="24"/>
        <end position="816"/>
    </location>
</feature>
<feature type="domain" description="Fibronectin type III-like" evidence="19">
    <location>
        <begin position="730"/>
        <end position="802"/>
    </location>
</feature>
<dbReference type="PRINTS" id="PR00133">
    <property type="entry name" value="GLHYDRLASE3"/>
</dbReference>
<dbReference type="PANTHER" id="PTHR42715:SF12">
    <property type="entry name" value="BETA-GLUCOSIDASE G-RELATED"/>
    <property type="match status" value="1"/>
</dbReference>
<keyword evidence="9" id="KW-0325">Glycoprotein</keyword>
<evidence type="ECO:0000256" key="1">
    <source>
        <dbReference type="ARBA" id="ARBA00000448"/>
    </source>
</evidence>
<evidence type="ECO:0000256" key="13">
    <source>
        <dbReference type="ARBA" id="ARBA00024983"/>
    </source>
</evidence>
<name>A0A2P7ZY39_9PEZI</name>
<evidence type="ECO:0000259" key="19">
    <source>
        <dbReference type="SMART" id="SM01217"/>
    </source>
</evidence>
<dbReference type="InterPro" id="IPR036962">
    <property type="entry name" value="Glyco_hydro_3_N_sf"/>
</dbReference>
<evidence type="ECO:0000256" key="7">
    <source>
        <dbReference type="ARBA" id="ARBA00022729"/>
    </source>
</evidence>
<keyword evidence="21" id="KW-1185">Reference proteome</keyword>
<dbReference type="InterPro" id="IPR013783">
    <property type="entry name" value="Ig-like_fold"/>
</dbReference>
<dbReference type="SUPFAM" id="SSF51445">
    <property type="entry name" value="(Trans)glycosidases"/>
    <property type="match status" value="1"/>
</dbReference>
<keyword evidence="6" id="KW-0964">Secreted</keyword>
<evidence type="ECO:0000256" key="9">
    <source>
        <dbReference type="ARBA" id="ARBA00023180"/>
    </source>
</evidence>
<dbReference type="Pfam" id="PF01915">
    <property type="entry name" value="Glyco_hydro_3_C"/>
    <property type="match status" value="1"/>
</dbReference>
<evidence type="ECO:0000256" key="16">
    <source>
        <dbReference type="ARBA" id="ARBA00041601"/>
    </source>
</evidence>
<dbReference type="FunFam" id="3.20.20.300:FF:000002">
    <property type="entry name" value="Probable beta-glucosidase"/>
    <property type="match status" value="1"/>
</dbReference>
<organism evidence="20 21">
    <name type="scientific">Elsinoe australis</name>
    <dbReference type="NCBI Taxonomy" id="40998"/>
    <lineage>
        <taxon>Eukaryota</taxon>
        <taxon>Fungi</taxon>
        <taxon>Dikarya</taxon>
        <taxon>Ascomycota</taxon>
        <taxon>Pezizomycotina</taxon>
        <taxon>Dothideomycetes</taxon>
        <taxon>Dothideomycetidae</taxon>
        <taxon>Myriangiales</taxon>
        <taxon>Elsinoaceae</taxon>
        <taxon>Elsinoe</taxon>
    </lineage>
</organism>
<dbReference type="OrthoDB" id="416222at2759"/>
<comment type="caution">
    <text evidence="20">The sequence shown here is derived from an EMBL/GenBank/DDBJ whole genome shotgun (WGS) entry which is preliminary data.</text>
</comment>
<dbReference type="InterPro" id="IPR050288">
    <property type="entry name" value="Cellulose_deg_GH3"/>
</dbReference>
<dbReference type="EMBL" id="NHZQ01000102">
    <property type="protein sequence ID" value="PSK53122.1"/>
    <property type="molecule type" value="Genomic_DNA"/>
</dbReference>
<dbReference type="AlphaFoldDB" id="A0A2P7ZY39"/>
<keyword evidence="10" id="KW-0119">Carbohydrate metabolism</keyword>
<dbReference type="SMART" id="SM01217">
    <property type="entry name" value="Fn3_like"/>
    <property type="match status" value="1"/>
</dbReference>
<dbReference type="Gene3D" id="2.60.40.10">
    <property type="entry name" value="Immunoglobulins"/>
    <property type="match status" value="1"/>
</dbReference>
<feature type="signal peptide" evidence="18">
    <location>
        <begin position="1"/>
        <end position="23"/>
    </location>
</feature>
<accession>A0A2P7ZY39</accession>
<dbReference type="Pfam" id="PF00933">
    <property type="entry name" value="Glyco_hydro_3"/>
    <property type="match status" value="1"/>
</dbReference>
<comment type="similarity">
    <text evidence="4">Belongs to the glycosyl hydrolase 3 family.</text>
</comment>
<evidence type="ECO:0000256" key="2">
    <source>
        <dbReference type="ARBA" id="ARBA00004613"/>
    </source>
</evidence>
<dbReference type="InterPro" id="IPR017853">
    <property type="entry name" value="GH"/>
</dbReference>
<evidence type="ECO:0000256" key="11">
    <source>
        <dbReference type="ARBA" id="ARBA00023295"/>
    </source>
</evidence>
<dbReference type="Gene3D" id="3.20.20.300">
    <property type="entry name" value="Glycoside hydrolase, family 3, N-terminal domain"/>
    <property type="match status" value="1"/>
</dbReference>
<keyword evidence="7 18" id="KW-0732">Signal</keyword>
<dbReference type="GO" id="GO:0009251">
    <property type="term" value="P:glucan catabolic process"/>
    <property type="evidence" value="ECO:0007669"/>
    <property type="project" value="TreeGrafter"/>
</dbReference>
<comment type="function">
    <text evidence="13">Beta-glucosidases are one of a number of cellulolytic enzymes involved in the degradation of cellulosic biomass. Catalyzes the last step releasing glucose from the inhibitory cellobiose.</text>
</comment>
<protein>
    <recommendedName>
        <fullName evidence="14">Probable beta-glucosidase G</fullName>
        <ecNumber evidence="5">3.2.1.21</ecNumber>
    </recommendedName>
    <alternativeName>
        <fullName evidence="15">Beta-D-glucoside glucohydrolase G</fullName>
    </alternativeName>
    <alternativeName>
        <fullName evidence="16">Cellobiase G</fullName>
    </alternativeName>
    <alternativeName>
        <fullName evidence="17">Gentiobiase G</fullName>
    </alternativeName>
</protein>
<keyword evidence="11" id="KW-0326">Glycosidase</keyword>
<dbReference type="SUPFAM" id="SSF52279">
    <property type="entry name" value="Beta-D-glucan exohydrolase, C-terminal domain"/>
    <property type="match status" value="1"/>
</dbReference>
<evidence type="ECO:0000256" key="4">
    <source>
        <dbReference type="ARBA" id="ARBA00005336"/>
    </source>
</evidence>
<comment type="subcellular location">
    <subcellularLocation>
        <location evidence="2">Secreted</location>
    </subcellularLocation>
</comment>
<evidence type="ECO:0000256" key="5">
    <source>
        <dbReference type="ARBA" id="ARBA00012744"/>
    </source>
</evidence>
<dbReference type="STRING" id="40998.A0A2P7ZY39"/>
<evidence type="ECO:0000256" key="6">
    <source>
        <dbReference type="ARBA" id="ARBA00022525"/>
    </source>
</evidence>
<dbReference type="Proteomes" id="UP000243723">
    <property type="component" value="Unassembled WGS sequence"/>
</dbReference>
<evidence type="ECO:0000256" key="12">
    <source>
        <dbReference type="ARBA" id="ARBA00023326"/>
    </source>
</evidence>
<dbReference type="GO" id="GO:0008422">
    <property type="term" value="F:beta-glucosidase activity"/>
    <property type="evidence" value="ECO:0007669"/>
    <property type="project" value="UniProtKB-EC"/>
</dbReference>
<sequence>MIFSRTSSNAAFSLLLTASLSSGQNSSFSSQPWNEADYVTSPPVYPQPIATGIGWEAAFAQADAFVSNLTLEEKAYVVTGVLGPCTGMIKTIPRLGFNGLCLQDGPLAIRQADYASVFPAGLTTAAAWDRGLARLRGYQIGAEFAGKGSNIALGPVAGPLGRAPLGGRNWEGFSPDPYLTGNLFGETIEGIEEAGTQACAKHYIGNEQEIQRNPSTTSNGTVIQAVSSNIDDRTMHEVYLWPFANAVKSGVSSVMCSYQRINGSYACQNSKTLNGLLKDELGFQGYVMSDWGGTRSGVAAIQAGLDMDMPGSISFTDFSGASYFGGNLTAAINNGSISIDRLDDMVRRVMTPYFRLGQNQPSFPKIDPAVAPLNLFTTLAGGAPNNNTWPLNNQSSVDVRGDHAGLIRELGAAGIVLLKNENNTLPLQRPRNIAVFGNDAGDLTEGLYGNPLSSGNAFGYEFGVLGSGGGSGTGRFTYIVPPLEALKARSRPDGTLVQYVQNNTLINQLGAGTIITGTPPDVCMVFLKTYASEGADRASLFVDWNGTALVDTVTSFCNNTVVVTHSAGLNVLPFANSPNVTAILAAHLGGQEVGNSLVDVLYGDVNPSGHLPYTIPISASDYSFVPITNSSALLNTTNETAWQSDFREGPLIDYRHFDFYNLSVAFPFGHGLSYTSFSLANLSITRTTSGAISALPPTAPTAPGGNPTLWDVLYRVTVTISNDGQRAGQTVPQLYLAVPGPQGATNTPVRVLRGFDKVAVQAGETAQVGFDVMRRDVSYWDVVRQEWVIGEGEVGVQVGFSSRDAALTDSLSPLHD</sequence>
<evidence type="ECO:0000256" key="10">
    <source>
        <dbReference type="ARBA" id="ARBA00023277"/>
    </source>
</evidence>
<keyword evidence="12" id="KW-0624">Polysaccharide degradation</keyword>